<evidence type="ECO:0000313" key="2">
    <source>
        <dbReference type="Proteomes" id="UP001595377"/>
    </source>
</evidence>
<reference evidence="2" key="1">
    <citation type="journal article" date="2019" name="Int. J. Syst. Evol. Microbiol.">
        <title>The Global Catalogue of Microorganisms (GCM) 10K type strain sequencing project: providing services to taxonomists for standard genome sequencing and annotation.</title>
        <authorList>
            <consortium name="The Broad Institute Genomics Platform"/>
            <consortium name="The Broad Institute Genome Sequencing Center for Infectious Disease"/>
            <person name="Wu L."/>
            <person name="Ma J."/>
        </authorList>
    </citation>
    <scope>NUCLEOTIDE SEQUENCE [LARGE SCALE GENOMIC DNA]</scope>
    <source>
        <strain evidence="2">KCTC 52677</strain>
    </source>
</reference>
<proteinExistence type="predicted"/>
<dbReference type="RefSeq" id="WP_257317221.1">
    <property type="nucleotide sequence ID" value="NZ_JANFDG010000026.1"/>
</dbReference>
<dbReference type="EMBL" id="JBHRSP010000025">
    <property type="protein sequence ID" value="MFC3074657.1"/>
    <property type="molecule type" value="Genomic_DNA"/>
</dbReference>
<accession>A0ABV7DIY7</accession>
<protein>
    <submittedName>
        <fullName evidence="1">Uncharacterized protein</fullName>
    </submittedName>
</protein>
<name>A0ABV7DIY7_9HYPH</name>
<comment type="caution">
    <text evidence="1">The sequence shown here is derived from an EMBL/GenBank/DDBJ whole genome shotgun (WGS) entry which is preliminary data.</text>
</comment>
<keyword evidence="2" id="KW-1185">Reference proteome</keyword>
<evidence type="ECO:0000313" key="1">
    <source>
        <dbReference type="EMBL" id="MFC3074657.1"/>
    </source>
</evidence>
<gene>
    <name evidence="1" type="ORF">ACFOHH_16215</name>
</gene>
<organism evidence="1 2">
    <name type="scientific">Shinella pollutisoli</name>
    <dbReference type="NCBI Taxonomy" id="2250594"/>
    <lineage>
        <taxon>Bacteria</taxon>
        <taxon>Pseudomonadati</taxon>
        <taxon>Pseudomonadota</taxon>
        <taxon>Alphaproteobacteria</taxon>
        <taxon>Hyphomicrobiales</taxon>
        <taxon>Rhizobiaceae</taxon>
        <taxon>Shinella</taxon>
    </lineage>
</organism>
<sequence>MMSPVYDTTLSATIMNVTGSILPYTAEGKALPAHKARDIVIELSHALKLASLLEREIAILRSGEANAIARALESEATAALESKIVQVDFDKGRKS</sequence>
<dbReference type="Proteomes" id="UP001595377">
    <property type="component" value="Unassembled WGS sequence"/>
</dbReference>